<dbReference type="NCBIfam" id="TIGR02293">
    <property type="entry name" value="TAS_TIGR02293"/>
    <property type="match status" value="1"/>
</dbReference>
<reference evidence="3 4" key="1">
    <citation type="submission" date="2020-08" db="EMBL/GenBank/DDBJ databases">
        <title>Genomic Encyclopedia of Type Strains, Phase IV (KMG-IV): sequencing the most valuable type-strain genomes for metagenomic binning, comparative biology and taxonomic classification.</title>
        <authorList>
            <person name="Goeker M."/>
        </authorList>
    </citation>
    <scope>NUCLEOTIDE SEQUENCE [LARGE SCALE GENOMIC DNA]</scope>
    <source>
        <strain evidence="3 4">DSM 16268</strain>
    </source>
</reference>
<dbReference type="InterPro" id="IPR024467">
    <property type="entry name" value="Xre/MbcA/ParS-like_toxin-bd"/>
</dbReference>
<dbReference type="RefSeq" id="WP_183852758.1">
    <property type="nucleotide sequence ID" value="NZ_JACHOO010000002.1"/>
</dbReference>
<protein>
    <submittedName>
        <fullName evidence="3">Putative toxin-antitoxin system antitoxin component (TIGR02293 family)</fullName>
    </submittedName>
</protein>
<organism evidence="3 4">
    <name type="scientific">Prosthecomicrobium pneumaticum</name>
    <dbReference type="NCBI Taxonomy" id="81895"/>
    <lineage>
        <taxon>Bacteria</taxon>
        <taxon>Pseudomonadati</taxon>
        <taxon>Pseudomonadota</taxon>
        <taxon>Alphaproteobacteria</taxon>
        <taxon>Hyphomicrobiales</taxon>
        <taxon>Kaistiaceae</taxon>
        <taxon>Prosthecomicrobium</taxon>
    </lineage>
</organism>
<dbReference type="EMBL" id="JACHOO010000002">
    <property type="protein sequence ID" value="MBB5751731.1"/>
    <property type="molecule type" value="Genomic_DNA"/>
</dbReference>
<dbReference type="Proteomes" id="UP000523821">
    <property type="component" value="Unassembled WGS sequence"/>
</dbReference>
<feature type="domain" description="Antitoxin Xre-like helix-turn-helix" evidence="2">
    <location>
        <begin position="35"/>
        <end position="99"/>
    </location>
</feature>
<proteinExistence type="predicted"/>
<dbReference type="InterPro" id="IPR011979">
    <property type="entry name" value="Antitox_Xre"/>
</dbReference>
<dbReference type="Pfam" id="PF20432">
    <property type="entry name" value="Xre-like-HTH"/>
    <property type="match status" value="1"/>
</dbReference>
<name>A0A7W9CUF8_9HYPH</name>
<keyword evidence="4" id="KW-1185">Reference proteome</keyword>
<dbReference type="Pfam" id="PF09722">
    <property type="entry name" value="Xre_MbcA_ParS_C"/>
    <property type="match status" value="1"/>
</dbReference>
<dbReference type="InterPro" id="IPR046847">
    <property type="entry name" value="Xre-like_HTH"/>
</dbReference>
<evidence type="ECO:0000313" key="4">
    <source>
        <dbReference type="Proteomes" id="UP000523821"/>
    </source>
</evidence>
<sequence length="157" mass="17315">MAEIAHPQPSSDFERVVDLLGGTKVFRRRPAGPLDAHEMLLAGLPGTALTHLVGSLEVLRPTAALERAIGMSLRTLQRRREAPEKPLSQEQSGRAWKFAEILARASAVLGSQEEAEQWLERPALGLDGRRPIDLLSTPAGVELVEDFLRRLEYGVYV</sequence>
<feature type="domain" description="Antitoxin Xre/MbcA/ParS-like toxin-binding" evidence="1">
    <location>
        <begin position="105"/>
        <end position="154"/>
    </location>
</feature>
<comment type="caution">
    <text evidence="3">The sequence shown here is derived from an EMBL/GenBank/DDBJ whole genome shotgun (WGS) entry which is preliminary data.</text>
</comment>
<evidence type="ECO:0000259" key="2">
    <source>
        <dbReference type="Pfam" id="PF20432"/>
    </source>
</evidence>
<accession>A0A7W9CUF8</accession>
<dbReference type="GO" id="GO:0003677">
    <property type="term" value="F:DNA binding"/>
    <property type="evidence" value="ECO:0007669"/>
    <property type="project" value="InterPro"/>
</dbReference>
<dbReference type="AlphaFoldDB" id="A0A7W9CUF8"/>
<gene>
    <name evidence="3" type="ORF">GGQ63_000783</name>
</gene>
<evidence type="ECO:0000259" key="1">
    <source>
        <dbReference type="Pfam" id="PF09722"/>
    </source>
</evidence>
<evidence type="ECO:0000313" key="3">
    <source>
        <dbReference type="EMBL" id="MBB5751731.1"/>
    </source>
</evidence>